<protein>
    <submittedName>
        <fullName evidence="2">Uncharacterized protein</fullName>
    </submittedName>
</protein>
<accession>A0ABW3R7H7</accession>
<dbReference type="EMBL" id="JBHTLJ010000001">
    <property type="protein sequence ID" value="MFD1160893.1"/>
    <property type="molecule type" value="Genomic_DNA"/>
</dbReference>
<reference evidence="3" key="1">
    <citation type="journal article" date="2019" name="Int. J. Syst. Evol. Microbiol.">
        <title>The Global Catalogue of Microorganisms (GCM) 10K type strain sequencing project: providing services to taxonomists for standard genome sequencing and annotation.</title>
        <authorList>
            <consortium name="The Broad Institute Genomics Platform"/>
            <consortium name="The Broad Institute Genome Sequencing Center for Infectious Disease"/>
            <person name="Wu L."/>
            <person name="Ma J."/>
        </authorList>
    </citation>
    <scope>NUCLEOTIDE SEQUENCE [LARGE SCALE GENOMIC DNA]</scope>
    <source>
        <strain evidence="3">CCUG 63246</strain>
    </source>
</reference>
<sequence>MKNYLLVLVSIFTLSFTTVINAQDEIAATAVFNGFNGEIYSFTTIAKENGKAKTIEFSDVSAEILEQFDLKSDSIKGEHFFIAYVVETEATTNEDGEEEDVEFYVLKTIKEAAY</sequence>
<dbReference type="RefSeq" id="WP_311935075.1">
    <property type="nucleotide sequence ID" value="NZ_JAVSCK010000001.1"/>
</dbReference>
<evidence type="ECO:0000256" key="1">
    <source>
        <dbReference type="SAM" id="SignalP"/>
    </source>
</evidence>
<proteinExistence type="predicted"/>
<gene>
    <name evidence="2" type="ORF">ACFQ2E_00600</name>
</gene>
<dbReference type="Proteomes" id="UP001597163">
    <property type="component" value="Unassembled WGS sequence"/>
</dbReference>
<keyword evidence="3" id="KW-1185">Reference proteome</keyword>
<evidence type="ECO:0000313" key="2">
    <source>
        <dbReference type="EMBL" id="MFD1160893.1"/>
    </source>
</evidence>
<feature type="chain" id="PRO_5047147822" evidence="1">
    <location>
        <begin position="23"/>
        <end position="114"/>
    </location>
</feature>
<organism evidence="2 3">
    <name type="scientific">Hwangdonia seohaensis</name>
    <dbReference type="NCBI Taxonomy" id="1240727"/>
    <lineage>
        <taxon>Bacteria</taxon>
        <taxon>Pseudomonadati</taxon>
        <taxon>Bacteroidota</taxon>
        <taxon>Flavobacteriia</taxon>
        <taxon>Flavobacteriales</taxon>
        <taxon>Flavobacteriaceae</taxon>
        <taxon>Hwangdonia</taxon>
    </lineage>
</organism>
<comment type="caution">
    <text evidence="2">The sequence shown here is derived from an EMBL/GenBank/DDBJ whole genome shotgun (WGS) entry which is preliminary data.</text>
</comment>
<evidence type="ECO:0000313" key="3">
    <source>
        <dbReference type="Proteomes" id="UP001597163"/>
    </source>
</evidence>
<name>A0ABW3R7H7_9FLAO</name>
<feature type="signal peptide" evidence="1">
    <location>
        <begin position="1"/>
        <end position="22"/>
    </location>
</feature>
<keyword evidence="1" id="KW-0732">Signal</keyword>